<dbReference type="InterPro" id="IPR055496">
    <property type="entry name" value="DUF7068"/>
</dbReference>
<dbReference type="OMA" id="EWTVRIR"/>
<dbReference type="Pfam" id="PF05729">
    <property type="entry name" value="NACHT"/>
    <property type="match status" value="1"/>
</dbReference>
<dbReference type="SUPFAM" id="SSF53474">
    <property type="entry name" value="alpha/beta-Hydrolases"/>
    <property type="match status" value="1"/>
</dbReference>
<evidence type="ECO:0000313" key="3">
    <source>
        <dbReference type="Proteomes" id="UP000001610"/>
    </source>
</evidence>
<dbReference type="OrthoDB" id="5153622at2759"/>
<dbReference type="Pfam" id="PF23238">
    <property type="entry name" value="DUF7068"/>
    <property type="match status" value="1"/>
</dbReference>
<dbReference type="PROSITE" id="PS50837">
    <property type="entry name" value="NACHT"/>
    <property type="match status" value="1"/>
</dbReference>
<evidence type="ECO:0000313" key="2">
    <source>
        <dbReference type="EMBL" id="EGX93752.1"/>
    </source>
</evidence>
<dbReference type="VEuPathDB" id="FungiDB:CCM_02021"/>
<dbReference type="SUPFAM" id="SSF52540">
    <property type="entry name" value="P-loop containing nucleoside triphosphate hydrolases"/>
    <property type="match status" value="1"/>
</dbReference>
<dbReference type="GeneID" id="18164050"/>
<dbReference type="InterPro" id="IPR011989">
    <property type="entry name" value="ARM-like"/>
</dbReference>
<dbReference type="STRING" id="983644.G3JC87"/>
<keyword evidence="3" id="KW-1185">Reference proteome</keyword>
<dbReference type="InterPro" id="IPR029058">
    <property type="entry name" value="AB_hydrolase_fold"/>
</dbReference>
<dbReference type="KEGG" id="cmt:CCM_02021"/>
<dbReference type="Gene3D" id="1.25.10.10">
    <property type="entry name" value="Leucine-rich Repeat Variant"/>
    <property type="match status" value="2"/>
</dbReference>
<feature type="domain" description="NACHT" evidence="1">
    <location>
        <begin position="446"/>
        <end position="583"/>
    </location>
</feature>
<dbReference type="PANTHER" id="PTHR46312:SF2">
    <property type="entry name" value="NUCLEOTIDE-BINDING OLIGOMERIZATION DOMAIN-CONTAINING PROTEIN 2-LIKE"/>
    <property type="match status" value="1"/>
</dbReference>
<proteinExistence type="predicted"/>
<evidence type="ECO:0000259" key="1">
    <source>
        <dbReference type="PROSITE" id="PS50837"/>
    </source>
</evidence>
<dbReference type="RefSeq" id="XP_006667238.1">
    <property type="nucleotide sequence ID" value="XM_006667175.1"/>
</dbReference>
<dbReference type="PANTHER" id="PTHR46312">
    <property type="entry name" value="NACHT DOMAIN-CONTAINING PROTEIN"/>
    <property type="match status" value="1"/>
</dbReference>
<dbReference type="InterPro" id="IPR016024">
    <property type="entry name" value="ARM-type_fold"/>
</dbReference>
<gene>
    <name evidence="2" type="ORF">CCM_02021</name>
</gene>
<reference evidence="2 3" key="1">
    <citation type="journal article" date="2011" name="Genome Biol.">
        <title>Genome sequence of the insect pathogenic fungus Cordyceps militaris, a valued traditional Chinese medicine.</title>
        <authorList>
            <person name="Zheng P."/>
            <person name="Xia Y."/>
            <person name="Xiao G."/>
            <person name="Xiong C."/>
            <person name="Hu X."/>
            <person name="Zhang S."/>
            <person name="Zheng H."/>
            <person name="Huang Y."/>
            <person name="Zhou Y."/>
            <person name="Wang S."/>
            <person name="Zhao G.P."/>
            <person name="Liu X."/>
            <person name="St Leger R.J."/>
            <person name="Wang C."/>
        </authorList>
    </citation>
    <scope>NUCLEOTIDE SEQUENCE [LARGE SCALE GENOMIC DNA]</scope>
    <source>
        <strain evidence="2 3">CM01</strain>
    </source>
</reference>
<dbReference type="EMBL" id="JH126400">
    <property type="protein sequence ID" value="EGX93752.1"/>
    <property type="molecule type" value="Genomic_DNA"/>
</dbReference>
<protein>
    <submittedName>
        <fullName evidence="2">Armadillo-type fold domain containing protein</fullName>
    </submittedName>
</protein>
<organism evidence="2 3">
    <name type="scientific">Cordyceps militaris (strain CM01)</name>
    <name type="common">Caterpillar fungus</name>
    <dbReference type="NCBI Taxonomy" id="983644"/>
    <lineage>
        <taxon>Eukaryota</taxon>
        <taxon>Fungi</taxon>
        <taxon>Dikarya</taxon>
        <taxon>Ascomycota</taxon>
        <taxon>Pezizomycotina</taxon>
        <taxon>Sordariomycetes</taxon>
        <taxon>Hypocreomycetidae</taxon>
        <taxon>Hypocreales</taxon>
        <taxon>Cordycipitaceae</taxon>
        <taxon>Cordyceps</taxon>
    </lineage>
</organism>
<dbReference type="Proteomes" id="UP000001610">
    <property type="component" value="Unassembled WGS sequence"/>
</dbReference>
<accession>G3JC87</accession>
<dbReference type="InParanoid" id="G3JC87"/>
<sequence length="1866" mass="212603">MNAARYTRIEESPSVLSRVARSAAACLGCSMRPPDRSPSEEIPRADGAIRLHQVNPDKTEYNTDIDIIAIHGLNTRSPGTWTWRRPTRFWARIWASHPEEPGVNWLQDERMLPAQVGNARIFTCDWPADLYQPSDLVSQGLDKYSEVLLHGIQGQLMQPSDSTSEDRPLFFIASCFGGIALINALVNANDMGKPCKRIEKATQGIIFLATPFRGTSFKNISYWAQPSLAASAHIQGRELTQFIKELGGSTEFLEKLVRNFSQLWMEERDSSRLCCFYERRRTKLLRKVLPACFLRGELLVSSSSAKLDVAQSLPLERTHVLMNKFEGPDCGQYERVVGQIKNILGSIRENTPLQQADNMIVKEYCDKDRLTITRLSGAQLKLEHCYINLTIAEKQSSTVMQTDFGSSPVSRLAREGVETVDQRLVVRLKDVFKARNGTDKTPTRPQRVLIRGRAGVGKTTLCKKIVHEFVTKQMWCDIFDRILWIPLRHLKRSERTSLAGYNMERLLLDEFFYRNDYSNNQGSKAFAKKILQAKKDNRTLFLLDGWDEVDQLANSESDMQRFLVKELYEEANVIITTRPSASLPVHKPFHLELETIGFDDTQIQSYVNMASEKCAGDIFRFLEQYELVESLVRIPVQLDALCFCWDDSPIAYDNTPETMTILYQNMQTSLWKKDIARLDKRIDGNKVQLSDLVLEDQYFIEKLVEKELHFLESLAFWGLLEDLVEFELPHRNTINKSFRLPLAKVLPALSFLRTSDPNANDNYVSYHFIHLTYQEYYAARFFTRHWVEEKRMKCPSFSKERDEDIHPVEFLQQHRYNPRYNIMWRFVAGLLNTEYEVLKFLGVVEQQLDLLGPSHQRIIMQLLSEISPSRIKIDAKRASLERDLSNLLLLEIQVSGRMNLSWEAEFPQTVLEMAFREANESCKCDIMASLIGTQVPPDFVLKFAHPDRPDDIICVLKALFSRTALPERFAYYLAERYLELERKSTVWGILLKETNETTLSQAFYTHLLARLQGHFRKEERDIFQKTAHHQSEFPQAFIEALLDLVLNSTREEGEWNDIFYWPEVIQEAAFARLKSTNVPKIRGAGFWAFRNVARNSSLGKERCRKIANELLGCLEYLGIDMPDDILWCFSSALEVPAASLKAVVKRLDGSTATQAHALRVLSRLSDLPEEIIRAATQRLESSAPRVRKAAFNVLDAQEILPKHVCLAIIRRLPDVGPHDRAESMPNLHKFEPCESMIQALNEQLKDFKPEVVKASLIFIGQLGQVPETLCGVMMELLAHSSEDIRESAAWSLKKGTIQGIDKYLLYPKPEVRMAALAAVTSQNVLPDEALRAIVRLLTDPKPEVRVAALEALRTQNILPDEVLRAMFGLLTDSMQKVQETAFGVVGRQRSLPDETHRAIVGLLTSSEQCWAIGVLRHQHHLTAKTLEEMVEQLKNSDVHMRDRILALLTQKWAESGRILSDDIVQGLCGWIEGSHSERESTFSHDDLLRRCCTLAALRDHLKLPSSIVANVARQLRNSQRDIRPEALWALKKQLSVTPLTSTKFRVLNTSLDKWLQSQASQVLHIEEMPNVFFRAVARELEDGAGNLEMAIKKTLFNGSKLAPVLTDIISQRLAEKEPGVRELTLRTLEQEGQAQPCLGDRDHMLRLAAPDCLKQRTLQNLEAVSQKLTNSMLDLKRACFEISETKFYMKCPESVVDAVGKLLRDSQPVDVQKGALHYLCGRECCTGYLSCPEDFPPAVLVAVVESFFRIPLHSLPDASSLPALPEAAIQALVFRSRSDSALVVKTWKAFLRNLLLKSFKQHLTFWFRDGSIWVTDESGERKVEVDLDGMTADRAAQLFCEGLSDILNGGVWLHHKTSYLPGLCRR</sequence>
<dbReference type="HOGENOM" id="CLU_003175_1_0_1"/>
<dbReference type="InterPro" id="IPR007111">
    <property type="entry name" value="NACHT_NTPase"/>
</dbReference>
<dbReference type="Gene3D" id="3.40.50.300">
    <property type="entry name" value="P-loop containing nucleotide triphosphate hydrolases"/>
    <property type="match status" value="1"/>
</dbReference>
<dbReference type="SUPFAM" id="SSF48371">
    <property type="entry name" value="ARM repeat"/>
    <property type="match status" value="1"/>
</dbReference>
<name>G3JC87_CORMM</name>
<dbReference type="InterPro" id="IPR027417">
    <property type="entry name" value="P-loop_NTPase"/>
</dbReference>
<dbReference type="eggNOG" id="KOG2029">
    <property type="taxonomic scope" value="Eukaryota"/>
</dbReference>